<feature type="region of interest" description="Disordered" evidence="1">
    <location>
        <begin position="103"/>
        <end position="134"/>
    </location>
</feature>
<dbReference type="HOGENOM" id="CLU_1789538_0_0_1"/>
<dbReference type="InterPro" id="IPR045272">
    <property type="entry name" value="ANXUR1/2-like"/>
</dbReference>
<dbReference type="PANTHER" id="PTHR27003:SF318">
    <property type="entry name" value="OS03G0124200 PROTEIN"/>
    <property type="match status" value="1"/>
</dbReference>
<dbReference type="Proteomes" id="UP000032141">
    <property type="component" value="Chromosome C3"/>
</dbReference>
<dbReference type="GO" id="GO:0009506">
    <property type="term" value="C:plasmodesma"/>
    <property type="evidence" value="ECO:0007669"/>
    <property type="project" value="TreeGrafter"/>
</dbReference>
<reference evidence="2 3" key="1">
    <citation type="journal article" date="2014" name="Genome Biol.">
        <title>Transcriptome and methylome profiling reveals relics of genome dominance in the mesopolyploid Brassica oleracea.</title>
        <authorList>
            <person name="Parkin I.A."/>
            <person name="Koh C."/>
            <person name="Tang H."/>
            <person name="Robinson S.J."/>
            <person name="Kagale S."/>
            <person name="Clarke W.E."/>
            <person name="Town C.D."/>
            <person name="Nixon J."/>
            <person name="Krishnakumar V."/>
            <person name="Bidwell S.L."/>
            <person name="Denoeud F."/>
            <person name="Belcram H."/>
            <person name="Links M.G."/>
            <person name="Just J."/>
            <person name="Clarke C."/>
            <person name="Bender T."/>
            <person name="Huebert T."/>
            <person name="Mason A.S."/>
            <person name="Pires J.C."/>
            <person name="Barker G."/>
            <person name="Moore J."/>
            <person name="Walley P.G."/>
            <person name="Manoli S."/>
            <person name="Batley J."/>
            <person name="Edwards D."/>
            <person name="Nelson M.N."/>
            <person name="Wang X."/>
            <person name="Paterson A.H."/>
            <person name="King G."/>
            <person name="Bancroft I."/>
            <person name="Chalhoub B."/>
            <person name="Sharpe A.G."/>
        </authorList>
    </citation>
    <scope>NUCLEOTIDE SEQUENCE</scope>
    <source>
        <strain evidence="2 3">cv. TO1000</strain>
    </source>
</reference>
<dbReference type="GO" id="GO:0004714">
    <property type="term" value="F:transmembrane receptor protein tyrosine kinase activity"/>
    <property type="evidence" value="ECO:0007669"/>
    <property type="project" value="InterPro"/>
</dbReference>
<dbReference type="PANTHER" id="PTHR27003">
    <property type="entry name" value="OS07G0166700 PROTEIN"/>
    <property type="match status" value="1"/>
</dbReference>
<accession>A0A0D3B383</accession>
<dbReference type="EnsemblPlants" id="Bo3g021120.1">
    <property type="protein sequence ID" value="Bo3g021120.1"/>
    <property type="gene ID" value="Bo3g021120"/>
</dbReference>
<dbReference type="AlphaFoldDB" id="A0A0D3B383"/>
<organism evidence="2 3">
    <name type="scientific">Brassica oleracea var. oleracea</name>
    <dbReference type="NCBI Taxonomy" id="109376"/>
    <lineage>
        <taxon>Eukaryota</taxon>
        <taxon>Viridiplantae</taxon>
        <taxon>Streptophyta</taxon>
        <taxon>Embryophyta</taxon>
        <taxon>Tracheophyta</taxon>
        <taxon>Spermatophyta</taxon>
        <taxon>Magnoliopsida</taxon>
        <taxon>eudicotyledons</taxon>
        <taxon>Gunneridae</taxon>
        <taxon>Pentapetalae</taxon>
        <taxon>rosids</taxon>
        <taxon>malvids</taxon>
        <taxon>Brassicales</taxon>
        <taxon>Brassicaceae</taxon>
        <taxon>Brassiceae</taxon>
        <taxon>Brassica</taxon>
    </lineage>
</organism>
<evidence type="ECO:0000313" key="3">
    <source>
        <dbReference type="Proteomes" id="UP000032141"/>
    </source>
</evidence>
<name>A0A0D3B383_BRAOL</name>
<feature type="compositionally biased region" description="Polar residues" evidence="1">
    <location>
        <begin position="112"/>
        <end position="128"/>
    </location>
</feature>
<sequence length="145" mass="15953">MDEPLVSIMDYILCARPAVDPLLVREQVNLAEWAVEWQKKGMLDQIVDPNIADQIKPCSLKKFAETAEKCCADYGVDRPTIGDVLWNFEHVLQLQESGLMDNTEEACGDVNGSETARQGPSSGSNTERYSGDGTLGIIDSSQVFI</sequence>
<evidence type="ECO:0000256" key="1">
    <source>
        <dbReference type="SAM" id="MobiDB-lite"/>
    </source>
</evidence>
<evidence type="ECO:0008006" key="4">
    <source>
        <dbReference type="Google" id="ProtNLM"/>
    </source>
</evidence>
<dbReference type="STRING" id="109376.A0A0D3B383"/>
<evidence type="ECO:0000313" key="2">
    <source>
        <dbReference type="EnsemblPlants" id="Bo3g021120.1"/>
    </source>
</evidence>
<reference evidence="2" key="2">
    <citation type="submission" date="2015-03" db="UniProtKB">
        <authorList>
            <consortium name="EnsemblPlants"/>
        </authorList>
    </citation>
    <scope>IDENTIFICATION</scope>
</reference>
<proteinExistence type="predicted"/>
<dbReference type="Gene3D" id="1.10.510.10">
    <property type="entry name" value="Transferase(Phosphotransferase) domain 1"/>
    <property type="match status" value="1"/>
</dbReference>
<dbReference type="eggNOG" id="KOG1187">
    <property type="taxonomic scope" value="Eukaryota"/>
</dbReference>
<keyword evidence="3" id="KW-1185">Reference proteome</keyword>
<dbReference type="Gramene" id="Bo3g021120.1">
    <property type="protein sequence ID" value="Bo3g021120.1"/>
    <property type="gene ID" value="Bo3g021120"/>
</dbReference>
<protein>
    <recommendedName>
        <fullName evidence="4">Serine-threonine/tyrosine-protein kinase catalytic domain-containing protein</fullName>
    </recommendedName>
</protein>
<dbReference type="OMA" id="DNTEEAC"/>
<dbReference type="GO" id="GO:0005886">
    <property type="term" value="C:plasma membrane"/>
    <property type="evidence" value="ECO:0007669"/>
    <property type="project" value="TreeGrafter"/>
</dbReference>